<dbReference type="GO" id="GO:0050265">
    <property type="term" value="F:RNA uridylyltransferase activity"/>
    <property type="evidence" value="ECO:0007669"/>
    <property type="project" value="TreeGrafter"/>
</dbReference>
<dbReference type="InterPro" id="IPR043519">
    <property type="entry name" value="NT_sf"/>
</dbReference>
<comment type="cofactor">
    <cofactor evidence="2">
        <name>Mg(2+)</name>
        <dbReference type="ChEBI" id="CHEBI:18420"/>
    </cofactor>
</comment>
<feature type="region of interest" description="Disordered" evidence="6">
    <location>
        <begin position="167"/>
        <end position="194"/>
    </location>
</feature>
<comment type="cofactor">
    <cofactor evidence="1">
        <name>Mn(2+)</name>
        <dbReference type="ChEBI" id="CHEBI:29035"/>
    </cofactor>
</comment>
<dbReference type="GO" id="GO:0031123">
    <property type="term" value="P:RNA 3'-end processing"/>
    <property type="evidence" value="ECO:0007669"/>
    <property type="project" value="TreeGrafter"/>
</dbReference>
<dbReference type="AlphaFoldDB" id="A0A6J2X8L1"/>
<organism evidence="9 10">
    <name type="scientific">Sitophilus oryzae</name>
    <name type="common">Rice weevil</name>
    <name type="synonym">Curculio oryzae</name>
    <dbReference type="NCBI Taxonomy" id="7048"/>
    <lineage>
        <taxon>Eukaryota</taxon>
        <taxon>Metazoa</taxon>
        <taxon>Ecdysozoa</taxon>
        <taxon>Arthropoda</taxon>
        <taxon>Hexapoda</taxon>
        <taxon>Insecta</taxon>
        <taxon>Pterygota</taxon>
        <taxon>Neoptera</taxon>
        <taxon>Endopterygota</taxon>
        <taxon>Coleoptera</taxon>
        <taxon>Polyphaga</taxon>
        <taxon>Cucujiformia</taxon>
        <taxon>Curculionidae</taxon>
        <taxon>Dryophthorinae</taxon>
        <taxon>Sitophilus</taxon>
    </lineage>
</organism>
<protein>
    <submittedName>
        <fullName evidence="10">Uncharacterized protein LOC115875817 isoform X1</fullName>
    </submittedName>
</protein>
<evidence type="ECO:0000259" key="8">
    <source>
        <dbReference type="Pfam" id="PF22600"/>
    </source>
</evidence>
<feature type="compositionally biased region" description="Polar residues" evidence="6">
    <location>
        <begin position="179"/>
        <end position="191"/>
    </location>
</feature>
<dbReference type="RefSeq" id="XP_030747194.1">
    <property type="nucleotide sequence ID" value="XM_030891334.1"/>
</dbReference>
<evidence type="ECO:0000313" key="10">
    <source>
        <dbReference type="RefSeq" id="XP_030747194.1"/>
    </source>
</evidence>
<dbReference type="OrthoDB" id="407432at2759"/>
<dbReference type="InterPro" id="IPR002058">
    <property type="entry name" value="PAP_assoc"/>
</dbReference>
<dbReference type="InParanoid" id="A0A6J2X8L1"/>
<dbReference type="PANTHER" id="PTHR12271">
    <property type="entry name" value="POLY A POLYMERASE CID PAP -RELATED"/>
    <property type="match status" value="1"/>
</dbReference>
<keyword evidence="3" id="KW-0808">Transferase</keyword>
<dbReference type="GeneID" id="115875817"/>
<evidence type="ECO:0000256" key="2">
    <source>
        <dbReference type="ARBA" id="ARBA00001946"/>
    </source>
</evidence>
<dbReference type="Gene3D" id="1.10.1410.10">
    <property type="match status" value="1"/>
</dbReference>
<dbReference type="CDD" id="cd05402">
    <property type="entry name" value="NT_PAP_TUTase"/>
    <property type="match status" value="1"/>
</dbReference>
<name>A0A6J2X8L1_SITOR</name>
<feature type="region of interest" description="Disordered" evidence="6">
    <location>
        <begin position="371"/>
        <end position="415"/>
    </location>
</feature>
<dbReference type="Gene3D" id="3.30.460.10">
    <property type="entry name" value="Beta Polymerase, domain 2"/>
    <property type="match status" value="1"/>
</dbReference>
<evidence type="ECO:0000256" key="1">
    <source>
        <dbReference type="ARBA" id="ARBA00001936"/>
    </source>
</evidence>
<dbReference type="KEGG" id="soy:115875817"/>
<evidence type="ECO:0000259" key="7">
    <source>
        <dbReference type="Pfam" id="PF03828"/>
    </source>
</evidence>
<dbReference type="PANTHER" id="PTHR12271:SF66">
    <property type="entry name" value="TERMINAL URIDYLYLTRANSFERASE TAILOR"/>
    <property type="match status" value="1"/>
</dbReference>
<keyword evidence="5" id="KW-0460">Magnesium</keyword>
<dbReference type="GO" id="GO:1990817">
    <property type="term" value="F:poly(A) RNA polymerase activity"/>
    <property type="evidence" value="ECO:0007669"/>
    <property type="project" value="UniProtKB-ARBA"/>
</dbReference>
<dbReference type="Pfam" id="PF22600">
    <property type="entry name" value="MTPAP-like_central"/>
    <property type="match status" value="1"/>
</dbReference>
<feature type="compositionally biased region" description="Basic and acidic residues" evidence="6">
    <location>
        <begin position="371"/>
        <end position="392"/>
    </location>
</feature>
<evidence type="ECO:0000256" key="4">
    <source>
        <dbReference type="ARBA" id="ARBA00022723"/>
    </source>
</evidence>
<dbReference type="Proteomes" id="UP000504635">
    <property type="component" value="Unplaced"/>
</dbReference>
<dbReference type="SUPFAM" id="SSF81301">
    <property type="entry name" value="Nucleotidyltransferase"/>
    <property type="match status" value="1"/>
</dbReference>
<keyword evidence="9" id="KW-1185">Reference proteome</keyword>
<evidence type="ECO:0000256" key="6">
    <source>
        <dbReference type="SAM" id="MobiDB-lite"/>
    </source>
</evidence>
<evidence type="ECO:0000256" key="3">
    <source>
        <dbReference type="ARBA" id="ARBA00022679"/>
    </source>
</evidence>
<sequence>MNHLKSNNSNYIFHLPEILRQDDEEILHALENKTNAVVKNIYNVEYVQSEIENFLRLFNSSCRLSLLNCNENERENFTFLLLLLENSVKSALKELHHNNKIKSYSFRCPICEDVITTKSNENIWETLQSHHHFEDLYFQFLTEGCTGFQQDTDTMDCNEADSTMNNSFGDSDTEYSEAIPTTSGEQNNLHSGNEKNVDVNSFRFNFPLRYDELVESKVYPPGLMWGIRRYDKIKDYTIQRCGPSRASCLICHCEMNGLRISKHMLIGHAMGQRHINASKSETVLEMLQFYHNFWLNQEPLIQTHQVYFRPYSIPTFRCALCLEIVHAEGVVSHIFSDTHKDYVIRNYNKRDRKEYYLIELQLQLYGIKTEKQNEDDKQNKEENNKTKKEAKEKIKKKQYTDSKIPPRRKSASSKELTAEHKIIRSIERPESTDVFDHIPNRMKEQRKYLTRKSLPDGSAVVSCSLCKIDLKNDLKIVRNHISLASPAHVDLNEIYKYYCEICNIWEQGEMGWSRHNFKSKRHLNMAESRKPNVTEYECTTCKTVIFGDELSLARHLPKDGRSKKERSNQLPDGVKLLFKSKQDLLAEGANLVAQAEEVLTIPDTRVCCEKLEEALREQFENCKVYPFGSRISGIGTKSSDLDVFVDTGDMYYGQRNQDPSDQVTLIRKAIKAFAKNRDYENQHAVSTARTPILKLHYVPLNLDCDLSFKHGLSVENTKFLKYCLELQPIAQPFILLVKKWSSYILLECVNTYAFAVMCIFYLQVNGFLLSVERLRNLHNSNNLTIINGWKAITYSLSLEEIKKHIKIYPRSVDELLKEFFEYFSKFDFNSYVVCPLLGRVVNRSLFETNSGQDLPKEMNDYLVQLEGDDPEVFKLKSFMCVQDPFDLSHNLTKAVQQGTVKNFQNMCKLSAKHLAFN</sequence>
<dbReference type="SUPFAM" id="SSF81631">
    <property type="entry name" value="PAP/OAS1 substrate-binding domain"/>
    <property type="match status" value="1"/>
</dbReference>
<reference evidence="10" key="1">
    <citation type="submission" date="2025-08" db="UniProtKB">
        <authorList>
            <consortium name="RefSeq"/>
        </authorList>
    </citation>
    <scope>IDENTIFICATION</scope>
    <source>
        <tissue evidence="10">Gonads</tissue>
    </source>
</reference>
<feature type="domain" description="PAP-associated" evidence="7">
    <location>
        <begin position="814"/>
        <end position="889"/>
    </location>
</feature>
<evidence type="ECO:0000313" key="9">
    <source>
        <dbReference type="Proteomes" id="UP000504635"/>
    </source>
</evidence>
<keyword evidence="4" id="KW-0479">Metal-binding</keyword>
<proteinExistence type="predicted"/>
<dbReference type="Pfam" id="PF03828">
    <property type="entry name" value="PAP_assoc"/>
    <property type="match status" value="1"/>
</dbReference>
<evidence type="ECO:0000256" key="5">
    <source>
        <dbReference type="ARBA" id="ARBA00022842"/>
    </source>
</evidence>
<feature type="domain" description="Poly(A) RNA polymerase mitochondrial-like central palm" evidence="8">
    <location>
        <begin position="606"/>
        <end position="722"/>
    </location>
</feature>
<dbReference type="InterPro" id="IPR054708">
    <property type="entry name" value="MTPAP-like_central"/>
</dbReference>
<accession>A0A6J2X8L1</accession>
<dbReference type="GO" id="GO:0046872">
    <property type="term" value="F:metal ion binding"/>
    <property type="evidence" value="ECO:0007669"/>
    <property type="project" value="UniProtKB-KW"/>
</dbReference>
<gene>
    <name evidence="10" type="primary">LOC115875817</name>
</gene>